<dbReference type="OrthoDB" id="9811006at2"/>
<dbReference type="AlphaFoldDB" id="A0A1H7I2U1"/>
<gene>
    <name evidence="2" type="ORF">SAMN05661044_00539</name>
</gene>
<dbReference type="InterPro" id="IPR036761">
    <property type="entry name" value="TTHA0802/YceI-like_sf"/>
</dbReference>
<feature type="domain" description="Lipid/polyisoprenoid-binding YceI-like" evidence="1">
    <location>
        <begin position="5"/>
        <end position="174"/>
    </location>
</feature>
<name>A0A1H7I2U1_OLID1</name>
<dbReference type="SMART" id="SM00867">
    <property type="entry name" value="YceI"/>
    <property type="match status" value="1"/>
</dbReference>
<protein>
    <submittedName>
        <fullName evidence="2">Polyisoprenoid-binding protein YceI</fullName>
    </submittedName>
</protein>
<dbReference type="RefSeq" id="WP_093317943.1">
    <property type="nucleotide sequence ID" value="NZ_FOAF01000001.1"/>
</dbReference>
<dbReference type="Proteomes" id="UP000199421">
    <property type="component" value="Unassembled WGS sequence"/>
</dbReference>
<dbReference type="InterPro" id="IPR007372">
    <property type="entry name" value="Lipid/polyisoprenoid-bd_YceI"/>
</dbReference>
<reference evidence="3" key="1">
    <citation type="submission" date="2016-10" db="EMBL/GenBank/DDBJ databases">
        <authorList>
            <person name="Varghese N."/>
            <person name="Submissions S."/>
        </authorList>
    </citation>
    <scope>NUCLEOTIDE SEQUENCE [LARGE SCALE GENOMIC DNA]</scope>
    <source>
        <strain evidence="3">DSM 18733</strain>
    </source>
</reference>
<evidence type="ECO:0000313" key="2">
    <source>
        <dbReference type="EMBL" id="SEK55740.1"/>
    </source>
</evidence>
<proteinExistence type="predicted"/>
<organism evidence="2 3">
    <name type="scientific">Olivibacter domesticus</name>
    <name type="common">Pseudosphingobacterium domesticum</name>
    <dbReference type="NCBI Taxonomy" id="407022"/>
    <lineage>
        <taxon>Bacteria</taxon>
        <taxon>Pseudomonadati</taxon>
        <taxon>Bacteroidota</taxon>
        <taxon>Sphingobacteriia</taxon>
        <taxon>Sphingobacteriales</taxon>
        <taxon>Sphingobacteriaceae</taxon>
        <taxon>Olivibacter</taxon>
    </lineage>
</organism>
<dbReference type="Gene3D" id="2.40.128.110">
    <property type="entry name" value="Lipid/polyisoprenoid-binding, YceI-like"/>
    <property type="match status" value="1"/>
</dbReference>
<dbReference type="EMBL" id="FOAF01000001">
    <property type="protein sequence ID" value="SEK55740.1"/>
    <property type="molecule type" value="Genomic_DNA"/>
</dbReference>
<dbReference type="SUPFAM" id="SSF101874">
    <property type="entry name" value="YceI-like"/>
    <property type="match status" value="1"/>
</dbReference>
<accession>A0A1H7I2U1</accession>
<keyword evidence="3" id="KW-1185">Reference proteome</keyword>
<evidence type="ECO:0000313" key="3">
    <source>
        <dbReference type="Proteomes" id="UP000199421"/>
    </source>
</evidence>
<dbReference type="Pfam" id="PF04264">
    <property type="entry name" value="YceI"/>
    <property type="match status" value="1"/>
</dbReference>
<evidence type="ECO:0000259" key="1">
    <source>
        <dbReference type="SMART" id="SM00867"/>
    </source>
</evidence>
<dbReference type="PANTHER" id="PTHR34406">
    <property type="entry name" value="PROTEIN YCEI"/>
    <property type="match status" value="1"/>
</dbReference>
<sequence>METTKWIVDPVHSDVQFKIKHLVISTVTGAFNQFEGSATVAGQSFDKVDATFKIDVKSIDTKNADRDGHLKTGDFFDADSHPEISFSSTEWNRVGEDEFELVGNLTMKGVTKPVKLKAEFGGIEKDAYGNTKAGFEITGKINRKEFGLTYNSLTETGGLALGEEIKLVSNIQLAKEAQ</sequence>
<dbReference type="PANTHER" id="PTHR34406:SF1">
    <property type="entry name" value="PROTEIN YCEI"/>
    <property type="match status" value="1"/>
</dbReference>